<dbReference type="Gene3D" id="3.40.50.150">
    <property type="entry name" value="Vaccinia Virus protein VP39"/>
    <property type="match status" value="1"/>
</dbReference>
<feature type="region of interest" description="Disordered" evidence="1">
    <location>
        <begin position="422"/>
        <end position="465"/>
    </location>
</feature>
<name>A0A812K121_9DINO</name>
<dbReference type="OrthoDB" id="430412at2759"/>
<accession>A0A812K121</accession>
<comment type="caution">
    <text evidence="2">The sequence shown here is derived from an EMBL/GenBank/DDBJ whole genome shotgun (WGS) entry which is preliminary data.</text>
</comment>
<protein>
    <submittedName>
        <fullName evidence="2">Uncharacterized protein</fullName>
    </submittedName>
</protein>
<proteinExistence type="predicted"/>
<sequence length="1740" mass="191175">MAAIDSEALFKSKCKQLKLPDAVITKLAGKGWTTFGTFAFCCPGEPGRISEAEFKSAVADPVVAAEVEHVPKLRRLHFEAYAMTAAELKRTADATESDTPRKIPAVELASRYDQLQARVKPLRIIDKLEPSHALVNLASSMLDEGKVRYIEWSRCTSRAQEINSIKEDQALKVLQGGKSGAIRLVDSEVKLTAAVQSDLEVFQALRRRGIAYNLAAIMSFEKHELLLDLLFTEFQRDVPAGFQPVTFSQLQQADREIHVRMGEHTRAGLVPSAAGALPLDDPLDAVLKSPAVQWLLMPRPKHGAASAPKQDSAAQGSGPKPKAKAKGKAKAGSPVPSERKQQQTSNKRRKTMFRMPKPLIGGVPKTAAGQNICFDHNLGKCTPGVAECPKGLHVCCYEGAGSVRDAPQPHHAKLLRESDLSCNAPSEPAESPMHSMPRGMDKVPASSLPRGKRPMQDPSVSQSNSDARFHFPCPGQLFLQTSHLHQASGVPQPTPEQVPPAAASAPPSAAEILSLLQSSFASPTRNSRAHALASSDAVVSYFNVGAFSQGARFGVTRETHRHSQALADINRWLRSKFPSQHWSSIAINHNEKLQLHRDLANEPGTMNFAVALGSFQGGGLFVEDASGDVSRFCAELQAFIKGTVHNLLASPLAFSGRKWHQSEPWHGDRWVITAYTCSRLGSFPAGDIDALRALNFPLPPQCLPQVSVPSSVPPPDAGPPPHTAAVEPQGRKPFALEIFCGSAGVSAAFRRVGIESLGVDHACPGSRAKSPMIRLDLRRKAHQDILWSEIQRADVVWLAPPCGTASRARAVPLKQKGLPRVRPLRDARYPEGFPWLTGVPAAKVQSANQLYAWAAEVFAYCLRTAKIVILENPANSWLWQTKWFKPLRPKAFWQVLHNCMYGSMRRKLTGLLSSIPLPGMQLTCNGKHSHLAWGAQNTKQGWTFSTAAETAYPVDFCRAVATDVLVALQDRGFSFHHEGSPTAAAQAAMASNKQPRRGRGQVGPSEFASKVLLQVPVQSNLPPTMPATAPAGLQGVPVGSKLLWSREVLKGDCRVKECEYGIYHTPEAFLDKALQTVHPFDTPVCIDRPNLRAIAFTLENGVEATALRRKQVLEYYSKRKLELAEEEKHLKDSMHPDVRSVMESKNLLLFKEMLKDAEVHDEFLFDDMVSGFRVTGELRPSGQFPSKCKVAAITVDDLRATAKWAKHLVEASCRRAAKDKSVAKEVYAESLDQVDKGWLRGPFTWEQMDERHGGTWIPSKRFGVVQGDKVRSVDDLSEFLVNATVTETEKILLEGIDEITCLARYFGGATVAGVDSFRLPSSSKGTVTRRLHPDFRNGEARRLLGRALDLKAAYKQLAVHPADRWASVLAVLDVESDKVLYFESLALPFGATSAVTGFNRAGRALRMIMSRLLFLTNTSFFDDYCQMEVAPLAESADSSALELMSLLGWQVSTGDKLKNFSSTFNMLGATISFDELPKGFVNVSNKPGRIEDIEKLAKELEDRGQKGIDVLPSLKGKLLYAAGHVFGKCAQIATQLIRHYESFGSKSADFESLCRAIWLAIRTLKEAGPRRISLWSEQPPIVIFSDGAHESDLVTHGAVIVDQATGFKEVFGDKVPDDVVTGWRKSGRRQLIFFAELFPVLVAKRTWADRLRNRRVLLFVDNQAAKSALIRGYSPLVDASKVLADIFELDVRLGCLTWVCWVPSKSNVADAASRLEFESYAGIFKRVMPRYAETSYARIA</sequence>
<evidence type="ECO:0000313" key="3">
    <source>
        <dbReference type="Proteomes" id="UP000604046"/>
    </source>
</evidence>
<dbReference type="InterPro" id="IPR029063">
    <property type="entry name" value="SAM-dependent_MTases_sf"/>
</dbReference>
<evidence type="ECO:0000313" key="2">
    <source>
        <dbReference type="EMBL" id="CAE7213421.1"/>
    </source>
</evidence>
<organism evidence="2 3">
    <name type="scientific">Symbiodinium natans</name>
    <dbReference type="NCBI Taxonomy" id="878477"/>
    <lineage>
        <taxon>Eukaryota</taxon>
        <taxon>Sar</taxon>
        <taxon>Alveolata</taxon>
        <taxon>Dinophyceae</taxon>
        <taxon>Suessiales</taxon>
        <taxon>Symbiodiniaceae</taxon>
        <taxon>Symbiodinium</taxon>
    </lineage>
</organism>
<feature type="compositionally biased region" description="Pro residues" evidence="1">
    <location>
        <begin position="711"/>
        <end position="722"/>
    </location>
</feature>
<keyword evidence="3" id="KW-1185">Reference proteome</keyword>
<dbReference type="PANTHER" id="PTHR33050:SF7">
    <property type="entry name" value="RIBONUCLEASE H"/>
    <property type="match status" value="1"/>
</dbReference>
<feature type="region of interest" description="Disordered" evidence="1">
    <location>
        <begin position="707"/>
        <end position="727"/>
    </location>
</feature>
<reference evidence="2" key="1">
    <citation type="submission" date="2021-02" db="EMBL/GenBank/DDBJ databases">
        <authorList>
            <person name="Dougan E. K."/>
            <person name="Rhodes N."/>
            <person name="Thang M."/>
            <person name="Chan C."/>
        </authorList>
    </citation>
    <scope>NUCLEOTIDE SEQUENCE</scope>
</reference>
<dbReference type="EMBL" id="CAJNDS010000510">
    <property type="protein sequence ID" value="CAE7213421.1"/>
    <property type="molecule type" value="Genomic_DNA"/>
</dbReference>
<dbReference type="InterPro" id="IPR052055">
    <property type="entry name" value="Hepadnavirus_pol/RT"/>
</dbReference>
<dbReference type="Proteomes" id="UP000604046">
    <property type="component" value="Unassembled WGS sequence"/>
</dbReference>
<dbReference type="PANTHER" id="PTHR33050">
    <property type="entry name" value="REVERSE TRANSCRIPTASE DOMAIN-CONTAINING PROTEIN"/>
    <property type="match status" value="1"/>
</dbReference>
<gene>
    <name evidence="2" type="ORF">SNAT2548_LOCUS7321</name>
</gene>
<evidence type="ECO:0000256" key="1">
    <source>
        <dbReference type="SAM" id="MobiDB-lite"/>
    </source>
</evidence>
<feature type="region of interest" description="Disordered" evidence="1">
    <location>
        <begin position="301"/>
        <end position="361"/>
    </location>
</feature>